<dbReference type="Pfam" id="PF13310">
    <property type="entry name" value="Virulence_RhuM"/>
    <property type="match status" value="1"/>
</dbReference>
<dbReference type="Proteomes" id="UP000035514">
    <property type="component" value="Unassembled WGS sequence"/>
</dbReference>
<dbReference type="RefSeq" id="WP_046995986.1">
    <property type="nucleotide sequence ID" value="NZ_JAIQ01000020.1"/>
</dbReference>
<dbReference type="PANTHER" id="PTHR35810:SF1">
    <property type="entry name" value="CYTOPLASMIC PROTEIN"/>
    <property type="match status" value="1"/>
</dbReference>
<dbReference type="EMBL" id="JAIQ01000020">
    <property type="protein sequence ID" value="KLE02528.1"/>
    <property type="molecule type" value="Genomic_DNA"/>
</dbReference>
<gene>
    <name evidence="1" type="ORF">AA20_00525</name>
</gene>
<dbReference type="PATRIC" id="fig|1447256.3.peg.102"/>
<reference evidence="1 2" key="1">
    <citation type="submission" date="2014-01" db="EMBL/GenBank/DDBJ databases">
        <title>Development of a Comparative Genomic Fingerprinting Assay for High Resolution Genotyping of Arcobacter butzleri.</title>
        <authorList>
            <person name="Webb A.L."/>
            <person name="Inglis G.D."/>
            <person name="Kruczkiewicz P."/>
            <person name="Selinger L.B."/>
            <person name="Taboada E.N."/>
        </authorList>
    </citation>
    <scope>NUCLEOTIDE SEQUENCE [LARGE SCALE GENOMIC DNA]</scope>
    <source>
        <strain evidence="1 2">L348</strain>
    </source>
</reference>
<dbReference type="InterPro" id="IPR011204">
    <property type="entry name" value="Virulence_RhuM-like"/>
</dbReference>
<comment type="caution">
    <text evidence="1">The sequence shown here is derived from an EMBL/GenBank/DDBJ whole genome shotgun (WGS) entry which is preliminary data.</text>
</comment>
<proteinExistence type="predicted"/>
<accession>A0A0G9KE76</accession>
<protein>
    <submittedName>
        <fullName evidence="1">Toxin Fic</fullName>
    </submittedName>
</protein>
<dbReference type="PANTHER" id="PTHR35810">
    <property type="entry name" value="CYTOPLASMIC PROTEIN-RELATED"/>
    <property type="match status" value="1"/>
</dbReference>
<dbReference type="AlphaFoldDB" id="A0A0G9KE76"/>
<evidence type="ECO:0000313" key="1">
    <source>
        <dbReference type="EMBL" id="KLE02528.1"/>
    </source>
</evidence>
<dbReference type="PIRSF" id="PIRSF015268">
    <property type="entry name" value="Virulence_RhuM"/>
    <property type="match status" value="1"/>
</dbReference>
<name>A0A0G9KE76_9BACT</name>
<evidence type="ECO:0000313" key="2">
    <source>
        <dbReference type="Proteomes" id="UP000035514"/>
    </source>
</evidence>
<organism evidence="1 2">
    <name type="scientific">Aliarcobacter butzleri L348</name>
    <dbReference type="NCBI Taxonomy" id="1447256"/>
    <lineage>
        <taxon>Bacteria</taxon>
        <taxon>Pseudomonadati</taxon>
        <taxon>Campylobacterota</taxon>
        <taxon>Epsilonproteobacteria</taxon>
        <taxon>Campylobacterales</taxon>
        <taxon>Arcobacteraceae</taxon>
        <taxon>Aliarcobacter</taxon>
    </lineage>
</organism>
<sequence>MDKQLQPTQFLLYKAENGKIKVDVLIQDETVWLTQEQMAELFGRDRTVISKHIKNIFTEGELDENVVCANFAHTTKHGAIEHKTQTTNIKYYNLDVIISVGYRVKSLQGTRFRQWATQHLKEFIIKGFTMDDERLKDPRQIFGKDYFDEQLERIRDVRSSERRLYQKITDIYAQCSADYDPNHETSKDFFATVQNKLHWAIVGETAAEIIYNRVDSNKENMGLTSWKNSPNGRIRKDDVVVAKNYLSLEELDFFNRIVTMYLDYAEMQAKNKKVMYMKDWVVKLDAFLQFNEKEVLEHKGKISHEVATTLALNEYEKYRVIQDREYLSDFDKLLLKMENKK</sequence>